<comment type="subcellular location">
    <subcellularLocation>
        <location evidence="1">Nucleus</location>
    </subcellularLocation>
</comment>
<reference evidence="5 6" key="2">
    <citation type="submission" date="2021-10" db="EMBL/GenBank/DDBJ databases">
        <authorList>
            <person name="Piombo E."/>
        </authorList>
    </citation>
    <scope>NUCLEOTIDE SEQUENCE [LARGE SCALE GENOMIC DNA]</scope>
</reference>
<dbReference type="GO" id="GO:0006351">
    <property type="term" value="P:DNA-templated transcription"/>
    <property type="evidence" value="ECO:0007669"/>
    <property type="project" value="InterPro"/>
</dbReference>
<feature type="compositionally biased region" description="Basic and acidic residues" evidence="3">
    <location>
        <begin position="1"/>
        <end position="14"/>
    </location>
</feature>
<evidence type="ECO:0000313" key="5">
    <source>
        <dbReference type="EMBL" id="CAG9983710.1"/>
    </source>
</evidence>
<dbReference type="PANTHER" id="PTHR31001:SF56">
    <property type="entry name" value="ZN(2)-C6 FUNGAL-TYPE DOMAIN-CONTAINING PROTEIN"/>
    <property type="match status" value="1"/>
</dbReference>
<evidence type="ECO:0000313" key="6">
    <source>
        <dbReference type="Proteomes" id="UP000754883"/>
    </source>
</evidence>
<dbReference type="GO" id="GO:0008270">
    <property type="term" value="F:zinc ion binding"/>
    <property type="evidence" value="ECO:0007669"/>
    <property type="project" value="InterPro"/>
</dbReference>
<evidence type="ECO:0000259" key="4">
    <source>
        <dbReference type="SMART" id="SM00906"/>
    </source>
</evidence>
<name>A0A9N9UA36_9HYPO</name>
<feature type="domain" description="Xylanolytic transcriptional activator regulatory" evidence="4">
    <location>
        <begin position="435"/>
        <end position="508"/>
    </location>
</feature>
<evidence type="ECO:0000256" key="2">
    <source>
        <dbReference type="ARBA" id="ARBA00023242"/>
    </source>
</evidence>
<feature type="region of interest" description="Disordered" evidence="3">
    <location>
        <begin position="1"/>
        <end position="29"/>
    </location>
</feature>
<feature type="compositionally biased region" description="Basic and acidic residues" evidence="3">
    <location>
        <begin position="745"/>
        <end position="760"/>
    </location>
</feature>
<dbReference type="GO" id="GO:0005634">
    <property type="term" value="C:nucleus"/>
    <property type="evidence" value="ECO:0007669"/>
    <property type="project" value="UniProtKB-SubCell"/>
</dbReference>
<dbReference type="OrthoDB" id="424974at2759"/>
<evidence type="ECO:0000256" key="3">
    <source>
        <dbReference type="SAM" id="MobiDB-lite"/>
    </source>
</evidence>
<sequence>MHHLGNDETAHDEAYPSPRPRKPQRKQRPCYSCAGELKEVRTGTGVAPRANFNYAQNQNQSSKLEQFLTVPCSNCVRRNRVEFCTPATGGRDNSRFAHCSQTGVDETVAKLRNLGQNISPDAIIVDHHHMHQGHQDHQQQPVVVSASIQEAQVVNPVQQPTAGPQNHTLHGNHHQLDTLALLAQALGPYAAQASSLNTPGSRPPGGRPESLYNPPTGGSGSTNAAGRSTDDDEQVGSFGTLMLSKRGRSKYLGPTAGSEWLNESETQDVSETPLATRAPSPALPQDSASIQTTHNNPHATTPIGFPLSASAAHISTRDLISCLPPKEEAWDLCESYYRYCAWHHDVAPRSQFERTFDRVYKISGSGTSSPINPQEIALVFIVMAQGTMFNIEMPNFDSSAEDWLHLAERALVKGDFLSNNTLAGVQTLGRHGDNAWPIWGLVMRLVQAMGMHRDGDRWNLPHDVAEERRKVFWECNAADVFQAHCFSRPAAINPEHCDTAFPSGQPHPNGEKSYSILRFELSQLSAEILNMAMKVRKPAYSEVTELGLRLLEFERNIPFSLRCRAALLAMPSQYPVAEAAINASPEPSRRSVTISFQQSNFALNVSETIINLHRPYYAKALYEVDRVESIYKTSFYTVIERCAIIIGLVTDIHTRFPAVSTRQWNFWYHVFNSALCLGTLVLRDPGNIMSSFVLTQLDASISLFTSLLQHGARTPRYKRNLQWLIKLRARALTEISTASTAQRNGAERDVDQSHGNNAEEQRDDEDVELLGWRTRLIERAGQDRQKIIRTINLTTAPASSNFPEGDNLQQKESMPDGQIGALDLGLSNASLPMATLDSMNDVLHEFWDPMLLQDVFEGSQDQSNPFLMSRATWWDENAPATDAV</sequence>
<dbReference type="CDD" id="cd12148">
    <property type="entry name" value="fungal_TF_MHR"/>
    <property type="match status" value="1"/>
</dbReference>
<feature type="region of interest" description="Disordered" evidence="3">
    <location>
        <begin position="192"/>
        <end position="235"/>
    </location>
</feature>
<keyword evidence="2" id="KW-0539">Nucleus</keyword>
<proteinExistence type="predicted"/>
<reference evidence="6" key="1">
    <citation type="submission" date="2019-06" db="EMBL/GenBank/DDBJ databases">
        <authorList>
            <person name="Broberg M."/>
        </authorList>
    </citation>
    <scope>NUCLEOTIDE SEQUENCE [LARGE SCALE GENOMIC DNA]</scope>
</reference>
<protein>
    <recommendedName>
        <fullName evidence="4">Xylanolytic transcriptional activator regulatory domain-containing protein</fullName>
    </recommendedName>
</protein>
<feature type="compositionally biased region" description="Basic residues" evidence="3">
    <location>
        <begin position="19"/>
        <end position="28"/>
    </location>
</feature>
<organism evidence="5 6">
    <name type="scientific">Clonostachys byssicola</name>
    <dbReference type="NCBI Taxonomy" id="160290"/>
    <lineage>
        <taxon>Eukaryota</taxon>
        <taxon>Fungi</taxon>
        <taxon>Dikarya</taxon>
        <taxon>Ascomycota</taxon>
        <taxon>Pezizomycotina</taxon>
        <taxon>Sordariomycetes</taxon>
        <taxon>Hypocreomycetidae</taxon>
        <taxon>Hypocreales</taxon>
        <taxon>Bionectriaceae</taxon>
        <taxon>Clonostachys</taxon>
    </lineage>
</organism>
<comment type="caution">
    <text evidence="5">The sequence shown here is derived from an EMBL/GenBank/DDBJ whole genome shotgun (WGS) entry which is preliminary data.</text>
</comment>
<dbReference type="EMBL" id="CABFNO020001372">
    <property type="protein sequence ID" value="CAG9983710.1"/>
    <property type="molecule type" value="Genomic_DNA"/>
</dbReference>
<dbReference type="Pfam" id="PF04082">
    <property type="entry name" value="Fungal_trans"/>
    <property type="match status" value="1"/>
</dbReference>
<dbReference type="InterPro" id="IPR050613">
    <property type="entry name" value="Sec_Metabolite_Reg"/>
</dbReference>
<feature type="compositionally biased region" description="Polar residues" evidence="3">
    <location>
        <begin position="261"/>
        <end position="270"/>
    </location>
</feature>
<gene>
    <name evidence="5" type="ORF">CBYS24578_00015370</name>
</gene>
<feature type="compositionally biased region" description="Polar residues" evidence="3">
    <location>
        <begin position="286"/>
        <end position="299"/>
    </location>
</feature>
<feature type="region of interest" description="Disordered" evidence="3">
    <location>
        <begin position="254"/>
        <end position="301"/>
    </location>
</feature>
<feature type="region of interest" description="Disordered" evidence="3">
    <location>
        <begin position="738"/>
        <end position="765"/>
    </location>
</feature>
<dbReference type="AlphaFoldDB" id="A0A9N9UA36"/>
<dbReference type="InterPro" id="IPR007219">
    <property type="entry name" value="XnlR_reg_dom"/>
</dbReference>
<accession>A0A9N9UA36</accession>
<dbReference type="SMART" id="SM00906">
    <property type="entry name" value="Fungal_trans"/>
    <property type="match status" value="1"/>
</dbReference>
<keyword evidence="6" id="KW-1185">Reference proteome</keyword>
<dbReference type="Proteomes" id="UP000754883">
    <property type="component" value="Unassembled WGS sequence"/>
</dbReference>
<evidence type="ECO:0000256" key="1">
    <source>
        <dbReference type="ARBA" id="ARBA00004123"/>
    </source>
</evidence>
<dbReference type="GO" id="GO:0003677">
    <property type="term" value="F:DNA binding"/>
    <property type="evidence" value="ECO:0007669"/>
    <property type="project" value="InterPro"/>
</dbReference>
<dbReference type="PANTHER" id="PTHR31001">
    <property type="entry name" value="UNCHARACTERIZED TRANSCRIPTIONAL REGULATORY PROTEIN"/>
    <property type="match status" value="1"/>
</dbReference>